<keyword evidence="7 9" id="KW-1133">Transmembrane helix</keyword>
<keyword evidence="5" id="KW-0571">Peptide transport</keyword>
<evidence type="ECO:0000256" key="9">
    <source>
        <dbReference type="SAM" id="Phobius"/>
    </source>
</evidence>
<feature type="transmembrane region" description="Helical" evidence="9">
    <location>
        <begin position="1979"/>
        <end position="2001"/>
    </location>
</feature>
<feature type="transmembrane region" description="Helical" evidence="9">
    <location>
        <begin position="2129"/>
        <end position="2150"/>
    </location>
</feature>
<dbReference type="InterPro" id="IPR004648">
    <property type="entry name" value="Oligpept_transpt"/>
</dbReference>
<feature type="transmembrane region" description="Helical" evidence="9">
    <location>
        <begin position="284"/>
        <end position="314"/>
    </location>
</feature>
<evidence type="ECO:0000313" key="11">
    <source>
        <dbReference type="Proteomes" id="UP000289738"/>
    </source>
</evidence>
<feature type="transmembrane region" description="Helical" evidence="9">
    <location>
        <begin position="534"/>
        <end position="556"/>
    </location>
</feature>
<feature type="transmembrane region" description="Helical" evidence="9">
    <location>
        <begin position="1894"/>
        <end position="1915"/>
    </location>
</feature>
<feature type="transmembrane region" description="Helical" evidence="9">
    <location>
        <begin position="163"/>
        <end position="180"/>
    </location>
</feature>
<feature type="transmembrane region" description="Helical" evidence="9">
    <location>
        <begin position="2100"/>
        <end position="2117"/>
    </location>
</feature>
<reference evidence="10 11" key="1">
    <citation type="submission" date="2019-01" db="EMBL/GenBank/DDBJ databases">
        <title>Sequencing of cultivated peanut Arachis hypogaea provides insights into genome evolution and oil improvement.</title>
        <authorList>
            <person name="Chen X."/>
        </authorList>
    </citation>
    <scope>NUCLEOTIDE SEQUENCE [LARGE SCALE GENOMIC DNA]</scope>
    <source>
        <strain evidence="11">cv. Fuhuasheng</strain>
        <tissue evidence="10">Leaves</tissue>
    </source>
</reference>
<evidence type="ECO:0000256" key="1">
    <source>
        <dbReference type="ARBA" id="ARBA00004141"/>
    </source>
</evidence>
<keyword evidence="8 9" id="KW-0472">Membrane</keyword>
<feature type="transmembrane region" description="Helical" evidence="9">
    <location>
        <begin position="1867"/>
        <end position="1888"/>
    </location>
</feature>
<keyword evidence="11" id="KW-1185">Reference proteome</keyword>
<evidence type="ECO:0000256" key="5">
    <source>
        <dbReference type="ARBA" id="ARBA00022856"/>
    </source>
</evidence>
<feature type="transmembrane region" description="Helical" evidence="9">
    <location>
        <begin position="477"/>
        <end position="493"/>
    </location>
</feature>
<dbReference type="GO" id="GO:0015031">
    <property type="term" value="P:protein transport"/>
    <property type="evidence" value="ECO:0007669"/>
    <property type="project" value="UniProtKB-KW"/>
</dbReference>
<feature type="transmembrane region" description="Helical" evidence="9">
    <location>
        <begin position="607"/>
        <end position="624"/>
    </location>
</feature>
<comment type="subcellular location">
    <subcellularLocation>
        <location evidence="1">Membrane</location>
        <topology evidence="1">Multi-pass membrane protein</topology>
    </subcellularLocation>
</comment>
<dbReference type="Proteomes" id="UP000289738">
    <property type="component" value="Chromosome A07"/>
</dbReference>
<dbReference type="NCBIfam" id="TIGR00727">
    <property type="entry name" value="ISP4_OPT"/>
    <property type="match status" value="3"/>
</dbReference>
<feature type="transmembrane region" description="Helical" evidence="9">
    <location>
        <begin position="1500"/>
        <end position="1520"/>
    </location>
</feature>
<feature type="transmembrane region" description="Helical" evidence="9">
    <location>
        <begin position="1392"/>
        <end position="1413"/>
    </location>
</feature>
<feature type="transmembrane region" description="Helical" evidence="9">
    <location>
        <begin position="816"/>
        <end position="840"/>
    </location>
</feature>
<comment type="caution">
    <text evidence="10">The sequence shown here is derived from an EMBL/GenBank/DDBJ whole genome shotgun (WGS) entry which is preliminary data.</text>
</comment>
<dbReference type="PANTHER" id="PTHR22601">
    <property type="entry name" value="ISP4 LIKE PROTEIN"/>
    <property type="match status" value="1"/>
</dbReference>
<evidence type="ECO:0000256" key="3">
    <source>
        <dbReference type="ARBA" id="ARBA00022448"/>
    </source>
</evidence>
<feature type="transmembrane region" description="Helical" evidence="9">
    <location>
        <begin position="655"/>
        <end position="672"/>
    </location>
</feature>
<protein>
    <recommendedName>
        <fullName evidence="12">Oligopeptide transporter</fullName>
    </recommendedName>
</protein>
<feature type="transmembrane region" description="Helical" evidence="9">
    <location>
        <begin position="1802"/>
        <end position="1829"/>
    </location>
</feature>
<keyword evidence="3" id="KW-0813">Transport</keyword>
<keyword evidence="6" id="KW-0653">Protein transport</keyword>
<feature type="transmembrane region" description="Helical" evidence="9">
    <location>
        <begin position="1732"/>
        <end position="1754"/>
    </location>
</feature>
<feature type="transmembrane region" description="Helical" evidence="9">
    <location>
        <begin position="422"/>
        <end position="443"/>
    </location>
</feature>
<dbReference type="Pfam" id="PF03169">
    <property type="entry name" value="OPT"/>
    <property type="match status" value="4"/>
</dbReference>
<comment type="similarity">
    <text evidence="2">Belongs to the oligopeptide OPT transporter (TC 2.A.67.1) family.</text>
</comment>
<feature type="transmembrane region" description="Helical" evidence="9">
    <location>
        <begin position="2052"/>
        <end position="2069"/>
    </location>
</feature>
<evidence type="ECO:0000256" key="6">
    <source>
        <dbReference type="ARBA" id="ARBA00022927"/>
    </source>
</evidence>
<evidence type="ECO:0000256" key="2">
    <source>
        <dbReference type="ARBA" id="ARBA00005484"/>
    </source>
</evidence>
<dbReference type="GO" id="GO:0035673">
    <property type="term" value="F:oligopeptide transmembrane transporter activity"/>
    <property type="evidence" value="ECO:0007669"/>
    <property type="project" value="InterPro"/>
</dbReference>
<feature type="transmembrane region" description="Helical" evidence="9">
    <location>
        <begin position="130"/>
        <end position="156"/>
    </location>
</feature>
<feature type="transmembrane region" description="Helical" evidence="9">
    <location>
        <begin position="244"/>
        <end position="263"/>
    </location>
</feature>
<sequence>MAEVVHNGLQVEKHQSKVSSVDGGIINEVNDTPIEQVKLTVPITDDPNQPSLTFRTWVLGTMSCVVLSFVNQFFSYRTNPLFVSSMSAQIVAFPLGKFMAATLPKKPIHIPMTKLHFTLNPGPFTLKEHALITIFASAGSSGVYAIGIITIVKAFYHRGIHPLAALMLALSTQMLGYGWAGIFRRFLVDSPYMWWPSNLVQVSLFRAFHEKEKRPKEGLTRLQFFLMVFGASFAYYLIPGYLFQAISSVSILCLIFKDSILAHQIGSGMKGLGIGSFGIDWNTVAGFLGSPLAVPAFAITNMLVGFVFFIYVVLPLAYWNNVFDAKRFPLISSHTFDFSGQRYNVTRILNVKTFDIDLESYQSYSKLYVSAVFALLYGLSFASLTATISHMWRKTTKTLKGEEVEDVHTRIMKKNYKQVPQWWFVSILVLMAVMALITCEGFGKQLQLPWWGVLMSLGIALVFTLPIGVIQATTNTQIGLNVITELIIGYIYPGKPLANVTFKTYGYISMSQALAFLGDFKLGHYMKIPPKSMFIVQLASTIVASIVCFSTGWWLLTTVDHICDESLLPAGSPWTCPGDDVFYNASIIWGVVGPGRMFTREGIYPELNWFFLVGLLAPVPVWLLSRKFPEHKWIELINMPLIIQGASGIPPARTVNYIMWIIVGIFFNVYVYNKFKAWWARHTYILSAALDAGVAFMGVMLYFTLQNYGVYGPKWWGFEADDQCYLAKCPTASGVVIHNDPEEKHHSKVSVEGDNIDEVDDSPIEQVKLTVPITDDPNQPALTFRTWVLGILSCVVLSFVNQFFSYRSNPLSVGSMSAQIVAFPLGKFMAATLPTKHFHIPMTKLHFTLNPGPFTLKEHALITIFASAGSSGVYAIGIINIVKAFYHRSIHPLAAFMLAISTQMLGYGWAGVFRRYLVESPYMWWPSNLVQVSLFRAFHEKEKRPKEGLTRLQFFLMNSILAHQIGSGTTGLGIGSFALDWNTVAGFLGSPLASPAFALINMLVGFVAFIYIVLPLFYWNNVFDAKRFPFISSHTFDFTGQKYNVTRILNVKTFDIDMESYQNYSKLYLSITFALVYGLNFASLTSSISHVILFNGKTIYQMWKKAKKSLGEEDVHTRIMKKNYERVPQWWFITILVLMTIMSLITCEGFGKQLQLPWWGVLMSLGIALVFTLPVGVIQATTNYQIGLNVITELIIGYLYPGKPLANVTFKTYGYISMTQALSFIGDFKLGHYMKIPPKSMFIVQLASTIVASVVSFGTAWWLLTSIDHICDTSRLPAGSPWTCPNDDIFYNASIIWGVVGPARMFTKKGIYIAMNWFFLIGFLAPVPVWLLSRKFPQHKWIELIHIPLIIAGANNIPPAGSVNLIMWGIVGIFFNVYVYTKFKKWWARHTYILSAALDAGVAFMGVALYFTLQSYGVYGPKWWGLESNQCPLASCPTAPGVVAKGCPRAMDWVVNENEEKLQSKITVNGENEEVDDSPIEQVRLTVPISDDPNEAALTFRTWLLGIISCVVLSFLNQFFGYRTNPLTLTSVSVQIVTLPVGKFLAATLPTKQISVPLTKWSFTLNPGPFTMKEHVLITLFASAGSSGVYAINIITIVKAFYHRGIHPIAAFICLVMDGLESLEVFLLTLPTCGGPQILSRTLHEKEKRPKGGLTRMQFFLIVFGASFAYYVIPGYLFQSLQAISIVCLIWKKSITAQQIGSGYYGLGIGSFALDWNTVAGFFGSPLAYPSFAIINILVGFVIFVYILVPLFYWNNIKDAKKFPIISSHTFDSSGNKYNVTRILNAKSFDIDMEGYNSYSKIYLSAIFALDYGLSFATLTATISHVLLFHGKTIYRMTRSTTEALKGKLGDVHTRIMKKNYEQVPEWWFICILILMTVVALISCEGFGKQLQLPWWGVLMSLGIGLSFTLPIGIIQATTNQQVGLNVITELIIGYLYPGKPLANVTFKTYGYISMSQALGFLNDFKLGHYMKIPPKSMFIVQLVGTLVASVVYFGTAWWLLTSIDNICDTSKLPESSPWTCPGDDVFYNASIIWGIVGPGRMFTKKGIYPELNWFFLIGLLAPVPGWFLSRKFPEHKWIGLIHIPLIMQGASSIPPARSVNYITWGIVGIFFNIYVYKKFKVWWARHTYILSAALDAGVAFMAVALYFALQNYNIFGPDWWGVDGTDHCHLAKCPTAPGVVAAGCPVL</sequence>
<feature type="transmembrane region" description="Helical" evidence="9">
    <location>
        <begin position="684"/>
        <end position="705"/>
    </location>
</feature>
<organism evidence="10 11">
    <name type="scientific">Arachis hypogaea</name>
    <name type="common">Peanut</name>
    <dbReference type="NCBI Taxonomy" id="3818"/>
    <lineage>
        <taxon>Eukaryota</taxon>
        <taxon>Viridiplantae</taxon>
        <taxon>Streptophyta</taxon>
        <taxon>Embryophyta</taxon>
        <taxon>Tracheophyta</taxon>
        <taxon>Spermatophyta</taxon>
        <taxon>Magnoliopsida</taxon>
        <taxon>eudicotyledons</taxon>
        <taxon>Gunneridae</taxon>
        <taxon>Pentapetalae</taxon>
        <taxon>rosids</taxon>
        <taxon>fabids</taxon>
        <taxon>Fabales</taxon>
        <taxon>Fabaceae</taxon>
        <taxon>Papilionoideae</taxon>
        <taxon>50 kb inversion clade</taxon>
        <taxon>dalbergioids sensu lato</taxon>
        <taxon>Dalbergieae</taxon>
        <taxon>Pterocarpus clade</taxon>
        <taxon>Arachis</taxon>
    </lineage>
</organism>
<feature type="transmembrane region" description="Helical" evidence="9">
    <location>
        <begin position="1158"/>
        <end position="1178"/>
    </location>
</feature>
<dbReference type="InterPro" id="IPR004813">
    <property type="entry name" value="OPT"/>
</dbReference>
<feature type="transmembrane region" description="Helical" evidence="9">
    <location>
        <begin position="860"/>
        <end position="881"/>
    </location>
</feature>
<feature type="transmembrane region" description="Helical" evidence="9">
    <location>
        <begin position="81"/>
        <end position="103"/>
    </location>
</feature>
<feature type="transmembrane region" description="Helical" evidence="9">
    <location>
        <begin position="1576"/>
        <end position="1602"/>
    </location>
</feature>
<feature type="transmembrane region" description="Helical" evidence="9">
    <location>
        <begin position="1704"/>
        <end position="1725"/>
    </location>
</feature>
<feature type="transmembrane region" description="Helical" evidence="9">
    <location>
        <begin position="1311"/>
        <end position="1332"/>
    </location>
</feature>
<keyword evidence="4 9" id="KW-0812">Transmembrane</keyword>
<feature type="transmembrane region" description="Helical" evidence="9">
    <location>
        <begin position="1363"/>
        <end position="1380"/>
    </location>
</feature>
<name>A0A445C2Y3_ARAHY</name>
<feature type="transmembrane region" description="Helical" evidence="9">
    <location>
        <begin position="999"/>
        <end position="1019"/>
    </location>
</feature>
<evidence type="ECO:0000256" key="4">
    <source>
        <dbReference type="ARBA" id="ARBA00022692"/>
    </source>
</evidence>
<feature type="transmembrane region" description="Helical" evidence="9">
    <location>
        <begin position="1067"/>
        <end position="1093"/>
    </location>
</feature>
<feature type="transmembrane region" description="Helical" evidence="9">
    <location>
        <begin position="893"/>
        <end position="910"/>
    </location>
</feature>
<dbReference type="EMBL" id="SDMP01000007">
    <property type="protein sequence ID" value="RYR45295.1"/>
    <property type="molecule type" value="Genomic_DNA"/>
</dbReference>
<feature type="transmembrane region" description="Helical" evidence="9">
    <location>
        <begin position="54"/>
        <end position="74"/>
    </location>
</feature>
<dbReference type="GO" id="GO:0016020">
    <property type="term" value="C:membrane"/>
    <property type="evidence" value="ECO:0007669"/>
    <property type="project" value="UniProtKB-SubCell"/>
</dbReference>
<proteinExistence type="inferred from homology"/>
<feature type="transmembrane region" description="Helical" evidence="9">
    <location>
        <begin position="960"/>
        <end position="979"/>
    </location>
</feature>
<feature type="transmembrane region" description="Helical" evidence="9">
    <location>
        <begin position="922"/>
        <end position="939"/>
    </location>
</feature>
<feature type="transmembrane region" description="Helical" evidence="9">
    <location>
        <begin position="1130"/>
        <end position="1151"/>
    </location>
</feature>
<evidence type="ECO:0000313" key="10">
    <source>
        <dbReference type="EMBL" id="RYR45295.1"/>
    </source>
</evidence>
<feature type="transmembrane region" description="Helical" evidence="9">
    <location>
        <begin position="367"/>
        <end position="388"/>
    </location>
</feature>
<feature type="transmembrane region" description="Helical" evidence="9">
    <location>
        <begin position="1654"/>
        <end position="1673"/>
    </location>
</feature>
<evidence type="ECO:0008006" key="12">
    <source>
        <dbReference type="Google" id="ProtNLM"/>
    </source>
</evidence>
<feature type="transmembrane region" description="Helical" evidence="9">
    <location>
        <begin position="784"/>
        <end position="804"/>
    </location>
</feature>
<evidence type="ECO:0000256" key="7">
    <source>
        <dbReference type="ARBA" id="ARBA00022989"/>
    </source>
</evidence>
<evidence type="ECO:0000256" key="8">
    <source>
        <dbReference type="ARBA" id="ARBA00023136"/>
    </source>
</evidence>
<feature type="transmembrane region" description="Helical" evidence="9">
    <location>
        <begin position="1242"/>
        <end position="1264"/>
    </location>
</feature>
<dbReference type="NCBIfam" id="TIGR00728">
    <property type="entry name" value="OPT_sfam"/>
    <property type="match status" value="4"/>
</dbReference>
<accession>A0A445C2Y3</accession>
<feature type="transmembrane region" description="Helical" evidence="9">
    <location>
        <begin position="449"/>
        <end position="470"/>
    </location>
</feature>
<gene>
    <name evidence="10" type="ORF">Ahy_A07g031130</name>
</gene>